<gene>
    <name evidence="2" type="ORF">ACFFSY_22505</name>
</gene>
<dbReference type="EMBL" id="JBHMDO010000034">
    <property type="protein sequence ID" value="MFB9328716.1"/>
    <property type="molecule type" value="Genomic_DNA"/>
</dbReference>
<reference evidence="2 3" key="1">
    <citation type="submission" date="2024-09" db="EMBL/GenBank/DDBJ databases">
        <authorList>
            <person name="Sun Q."/>
            <person name="Mori K."/>
        </authorList>
    </citation>
    <scope>NUCLEOTIDE SEQUENCE [LARGE SCALE GENOMIC DNA]</scope>
    <source>
        <strain evidence="2 3">TISTR 2452</strain>
    </source>
</reference>
<accession>A0ABV5KU25</accession>
<protein>
    <submittedName>
        <fullName evidence="2">Uncharacterized protein</fullName>
    </submittedName>
</protein>
<proteinExistence type="predicted"/>
<name>A0ABV5KU25_9BACL</name>
<evidence type="ECO:0000313" key="2">
    <source>
        <dbReference type="EMBL" id="MFB9328716.1"/>
    </source>
</evidence>
<keyword evidence="3" id="KW-1185">Reference proteome</keyword>
<feature type="region of interest" description="Disordered" evidence="1">
    <location>
        <begin position="60"/>
        <end position="84"/>
    </location>
</feature>
<sequence length="103" mass="11765">MGNKVIKIRNNDKQQKDPGGMSAASGNNLPDIIQFFGQLLVTTGDVITTFGQALAFEQAKQDQMQSDKEKQEQQLQQQEMQKQIEEMKQQINQLQRQLKKNSN</sequence>
<comment type="caution">
    <text evidence="2">The sequence shown here is derived from an EMBL/GenBank/DDBJ whole genome shotgun (WGS) entry which is preliminary data.</text>
</comment>
<evidence type="ECO:0000313" key="3">
    <source>
        <dbReference type="Proteomes" id="UP001589747"/>
    </source>
</evidence>
<feature type="region of interest" description="Disordered" evidence="1">
    <location>
        <begin position="1"/>
        <end position="28"/>
    </location>
</feature>
<evidence type="ECO:0000256" key="1">
    <source>
        <dbReference type="SAM" id="MobiDB-lite"/>
    </source>
</evidence>
<dbReference type="Proteomes" id="UP001589747">
    <property type="component" value="Unassembled WGS sequence"/>
</dbReference>
<organism evidence="2 3">
    <name type="scientific">Paenibacillus aurantiacus</name>
    <dbReference type="NCBI Taxonomy" id="1936118"/>
    <lineage>
        <taxon>Bacteria</taxon>
        <taxon>Bacillati</taxon>
        <taxon>Bacillota</taxon>
        <taxon>Bacilli</taxon>
        <taxon>Bacillales</taxon>
        <taxon>Paenibacillaceae</taxon>
        <taxon>Paenibacillus</taxon>
    </lineage>
</organism>
<dbReference type="RefSeq" id="WP_377498285.1">
    <property type="nucleotide sequence ID" value="NZ_JBHMDO010000034.1"/>
</dbReference>